<dbReference type="GO" id="GO:0006360">
    <property type="term" value="P:transcription by RNA polymerase I"/>
    <property type="evidence" value="ECO:0007669"/>
    <property type="project" value="InterPro"/>
</dbReference>
<name>A0A9Y4JQC0_9TELE</name>
<dbReference type="GeneID" id="103353680"/>
<dbReference type="PANTHER" id="PTHR32122">
    <property type="entry name" value="TATA BOX-BINDING PROTEIN ASSOCIATED FACTOR RNA POLYMERASE I SUBUNIT A"/>
    <property type="match status" value="1"/>
</dbReference>
<feature type="compositionally biased region" description="Basic and acidic residues" evidence="1">
    <location>
        <begin position="1"/>
        <end position="25"/>
    </location>
</feature>
<dbReference type="GO" id="GO:0000120">
    <property type="term" value="C:RNA polymerase I transcription regulator complex"/>
    <property type="evidence" value="ECO:0007669"/>
    <property type="project" value="InterPro"/>
</dbReference>
<organism evidence="2 3">
    <name type="scientific">Stegastes partitus</name>
    <name type="common">bicolor damselfish</name>
    <dbReference type="NCBI Taxonomy" id="144197"/>
    <lineage>
        <taxon>Eukaryota</taxon>
        <taxon>Metazoa</taxon>
        <taxon>Chordata</taxon>
        <taxon>Craniata</taxon>
        <taxon>Vertebrata</taxon>
        <taxon>Euteleostomi</taxon>
        <taxon>Actinopterygii</taxon>
        <taxon>Neopterygii</taxon>
        <taxon>Teleostei</taxon>
        <taxon>Neoteleostei</taxon>
        <taxon>Acanthomorphata</taxon>
        <taxon>Ovalentaria</taxon>
        <taxon>Pomacentridae</taxon>
        <taxon>Stegastes</taxon>
    </lineage>
</organism>
<dbReference type="AlphaFoldDB" id="A0A9Y4JQC0"/>
<dbReference type="RefSeq" id="XP_008275001.1">
    <property type="nucleotide sequence ID" value="XM_008276779.1"/>
</dbReference>
<feature type="region of interest" description="Disordered" evidence="1">
    <location>
        <begin position="1"/>
        <end position="29"/>
    </location>
</feature>
<dbReference type="InterPro" id="IPR052669">
    <property type="entry name" value="SL1/TIF-IB_Component"/>
</dbReference>
<evidence type="ECO:0000256" key="1">
    <source>
        <dbReference type="SAM" id="MobiDB-lite"/>
    </source>
</evidence>
<keyword evidence="2" id="KW-1185">Reference proteome</keyword>
<dbReference type="Proteomes" id="UP000694891">
    <property type="component" value="Unplaced"/>
</dbReference>
<dbReference type="CTD" id="9015"/>
<dbReference type="PANTHER" id="PTHR32122:SF1">
    <property type="entry name" value="TATA BOX-BINDING PROTEIN-ASSOCIATED FACTOR RNA POLYMERASE I SUBUNIT A"/>
    <property type="match status" value="1"/>
</dbReference>
<evidence type="ECO:0000313" key="3">
    <source>
        <dbReference type="RefSeq" id="XP_008275001.1"/>
    </source>
</evidence>
<proteinExistence type="predicted"/>
<sequence length="392" mass="45733">MDDLDRELGPHGAAEDCHDSSDDNSSKGGKKLKCPVVNPIFCLGERYSVCVCVCSYYMKTFLTIIWRITTEILHHHPNSTMDDYNNVYERMKHSGVRHHLMICLEHAFHLLLHGRTEDAKLQLSAAESWRHGKESAAQHQRTKLIQAYRSLLDYAIWCDKKLTSSNNHFDSDDNQGMQNNFRQASVNLKETLKNPGVWDPFILSYVDMLEFYEDHEEALKILNEYAYDNSFPPNPNAHVYLYQYLKRHNASEKKLIRVLKILHALVPSHELMLDYSAFLLDSENKKDIEKAFGVILEMLDFTCWRTNMDIWKCLKAIIQKLQIQEDWENVVCEKMAARKDWWPALHFTSFQASKDLEENPELWEVKASLAKVLCPNQTLKYTAERITNGKWT</sequence>
<dbReference type="Pfam" id="PF14929">
    <property type="entry name" value="TAF1_subA"/>
    <property type="match status" value="1"/>
</dbReference>
<gene>
    <name evidence="3" type="primary">taf1a</name>
</gene>
<accession>A0A9Y4JQC0</accession>
<protein>
    <submittedName>
        <fullName evidence="3">TATA box-binding protein-associated factor RNA polymerase I subunit A</fullName>
    </submittedName>
</protein>
<dbReference type="InterPro" id="IPR039495">
    <property type="entry name" value="TAF1A"/>
</dbReference>
<reference evidence="3" key="1">
    <citation type="submission" date="2025-08" db="UniProtKB">
        <authorList>
            <consortium name="RefSeq"/>
        </authorList>
    </citation>
    <scope>IDENTIFICATION</scope>
</reference>
<evidence type="ECO:0000313" key="2">
    <source>
        <dbReference type="Proteomes" id="UP000694891"/>
    </source>
</evidence>